<protein>
    <submittedName>
        <fullName evidence="3">CLUMA_CG017987, isoform A</fullName>
    </submittedName>
</protein>
<dbReference type="Proteomes" id="UP000183832">
    <property type="component" value="Unassembled WGS sequence"/>
</dbReference>
<dbReference type="PANTHER" id="PTHR43157">
    <property type="entry name" value="PHOSPHATIDYLINOSITOL-GLYCAN BIOSYNTHESIS CLASS F PROTEIN-RELATED"/>
    <property type="match status" value="1"/>
</dbReference>
<accession>A0A1J1J3F9</accession>
<dbReference type="EMBL" id="CVRI01000064">
    <property type="protein sequence ID" value="CRL05417.1"/>
    <property type="molecule type" value="Genomic_DNA"/>
</dbReference>
<dbReference type="PANTHER" id="PTHR43157:SF66">
    <property type="entry name" value="WW DOMAIN-CONTAINING OXIDOREDUCTASE-LIKE PROTEIN"/>
    <property type="match status" value="1"/>
</dbReference>
<evidence type="ECO:0000256" key="2">
    <source>
        <dbReference type="SAM" id="Phobius"/>
    </source>
</evidence>
<dbReference type="PRINTS" id="PR00081">
    <property type="entry name" value="GDHRDH"/>
</dbReference>
<feature type="transmembrane region" description="Helical" evidence="2">
    <location>
        <begin position="38"/>
        <end position="61"/>
    </location>
</feature>
<evidence type="ECO:0000313" key="3">
    <source>
        <dbReference type="EMBL" id="CRL05417.1"/>
    </source>
</evidence>
<name>A0A1J1J3F9_9DIPT</name>
<reference evidence="3 4" key="1">
    <citation type="submission" date="2015-04" db="EMBL/GenBank/DDBJ databases">
        <authorList>
            <person name="Syromyatnikov M.Y."/>
            <person name="Popov V.N."/>
        </authorList>
    </citation>
    <scope>NUCLEOTIDE SEQUENCE [LARGE SCALE GENOMIC DNA]</scope>
</reference>
<dbReference type="GO" id="GO:0016491">
    <property type="term" value="F:oxidoreductase activity"/>
    <property type="evidence" value="ECO:0007669"/>
    <property type="project" value="UniProtKB-KW"/>
</dbReference>
<keyword evidence="1" id="KW-0560">Oxidoreductase</keyword>
<evidence type="ECO:0000256" key="1">
    <source>
        <dbReference type="ARBA" id="ARBA00023002"/>
    </source>
</evidence>
<proteinExistence type="predicted"/>
<dbReference type="CDD" id="cd05327">
    <property type="entry name" value="retinol-DH_like_SDR_c_like"/>
    <property type="match status" value="1"/>
</dbReference>
<dbReference type="STRING" id="568069.A0A1J1J3F9"/>
<keyword evidence="2" id="KW-0812">Transmembrane</keyword>
<dbReference type="Pfam" id="PF00106">
    <property type="entry name" value="adh_short"/>
    <property type="match status" value="1"/>
</dbReference>
<dbReference type="InterPro" id="IPR036291">
    <property type="entry name" value="NAD(P)-bd_dom_sf"/>
</dbReference>
<evidence type="ECO:0000313" key="4">
    <source>
        <dbReference type="Proteomes" id="UP000183832"/>
    </source>
</evidence>
<sequence length="361" mass="40759">MFIISFIVSTFCYPFTNLLNIFKEFFKGMAWYEIPNTTTFSICFTLAFGVAVIIFVLCLWVKATCGMFTSSVRMDGKTVLITGANSGIGKETARDLAKRGARVIMACRTMDTAYEARDEIIKQTGNENILVKKLDLSSQKSVRDFADEILMIEKRIDVLIHNAGYGNPFNKEKSVDGIELTMATNHYGPFLLTHLLIGLLKKSTPCRIVIVSSGWYWLARFNLKKYLNELDGQPVYLYYVSKIANIMFAIELAKRLQGTGITVNSLHPGVIYSGIWRNVPFPMTIGLTFLNYCFFKTVVEGAQTTIMLACSEELNGVTGKYFSDCKECELQPYVTISEDHKRLWDVSIKIVKLTDTDPKIL</sequence>
<dbReference type="OrthoDB" id="191139at2759"/>
<dbReference type="AlphaFoldDB" id="A0A1J1J3F9"/>
<keyword evidence="2" id="KW-0472">Membrane</keyword>
<organism evidence="3 4">
    <name type="scientific">Clunio marinus</name>
    <dbReference type="NCBI Taxonomy" id="568069"/>
    <lineage>
        <taxon>Eukaryota</taxon>
        <taxon>Metazoa</taxon>
        <taxon>Ecdysozoa</taxon>
        <taxon>Arthropoda</taxon>
        <taxon>Hexapoda</taxon>
        <taxon>Insecta</taxon>
        <taxon>Pterygota</taxon>
        <taxon>Neoptera</taxon>
        <taxon>Endopterygota</taxon>
        <taxon>Diptera</taxon>
        <taxon>Nematocera</taxon>
        <taxon>Chironomoidea</taxon>
        <taxon>Chironomidae</taxon>
        <taxon>Clunio</taxon>
    </lineage>
</organism>
<keyword evidence="2" id="KW-1133">Transmembrane helix</keyword>
<dbReference type="Gene3D" id="3.40.50.720">
    <property type="entry name" value="NAD(P)-binding Rossmann-like Domain"/>
    <property type="match status" value="1"/>
</dbReference>
<dbReference type="InterPro" id="IPR002347">
    <property type="entry name" value="SDR_fam"/>
</dbReference>
<keyword evidence="4" id="KW-1185">Reference proteome</keyword>
<gene>
    <name evidence="3" type="ORF">CLUMA_CG017987</name>
</gene>
<dbReference type="SUPFAM" id="SSF51735">
    <property type="entry name" value="NAD(P)-binding Rossmann-fold domains"/>
    <property type="match status" value="1"/>
</dbReference>